<dbReference type="SMART" id="SM00028">
    <property type="entry name" value="TPR"/>
    <property type="match status" value="2"/>
</dbReference>
<organism evidence="4 5">
    <name type="scientific">Brachionus calyciflorus</name>
    <dbReference type="NCBI Taxonomy" id="104777"/>
    <lineage>
        <taxon>Eukaryota</taxon>
        <taxon>Metazoa</taxon>
        <taxon>Spiralia</taxon>
        <taxon>Gnathifera</taxon>
        <taxon>Rotifera</taxon>
        <taxon>Eurotatoria</taxon>
        <taxon>Monogononta</taxon>
        <taxon>Pseudotrocha</taxon>
        <taxon>Ploima</taxon>
        <taxon>Brachionidae</taxon>
        <taxon>Brachionus</taxon>
    </lineage>
</organism>
<feature type="compositionally biased region" description="Low complexity" evidence="2">
    <location>
        <begin position="876"/>
        <end position="896"/>
    </location>
</feature>
<reference evidence="4" key="1">
    <citation type="submission" date="2021-02" db="EMBL/GenBank/DDBJ databases">
        <authorList>
            <person name="Nowell W R."/>
        </authorList>
    </citation>
    <scope>NUCLEOTIDE SEQUENCE</scope>
    <source>
        <strain evidence="4">Ploen Becks lab</strain>
    </source>
</reference>
<evidence type="ECO:0000256" key="1">
    <source>
        <dbReference type="PROSITE-ProRule" id="PRU00339"/>
    </source>
</evidence>
<protein>
    <recommendedName>
        <fullName evidence="3">Cadherin-like beta-sandwich-like domain-containing protein</fullName>
    </recommendedName>
</protein>
<evidence type="ECO:0000259" key="3">
    <source>
        <dbReference type="Pfam" id="PF12733"/>
    </source>
</evidence>
<dbReference type="Pfam" id="PF13181">
    <property type="entry name" value="TPR_8"/>
    <property type="match status" value="2"/>
</dbReference>
<evidence type="ECO:0000256" key="2">
    <source>
        <dbReference type="SAM" id="MobiDB-lite"/>
    </source>
</evidence>
<keyword evidence="1" id="KW-0802">TPR repeat</keyword>
<feature type="repeat" description="TPR" evidence="1">
    <location>
        <begin position="549"/>
        <end position="582"/>
    </location>
</feature>
<feature type="domain" description="Cadherin-like beta-sandwich-like" evidence="3">
    <location>
        <begin position="6"/>
        <end position="92"/>
    </location>
</feature>
<accession>A0A813MZ48</accession>
<feature type="region of interest" description="Disordered" evidence="2">
    <location>
        <begin position="851"/>
        <end position="938"/>
    </location>
</feature>
<sequence>MDDANLSKLSVSQPGLKPEFNKDILNYIITVPFSVETLKITATTSDKSASFSIKSNSGYGEEVKLLEGDNKIQIEVTSEDGTAKKYSITCNRLSASNASLKKLTFINNIDLQPKFDSDHLIYKSFVHFNQMSLEFEFTTYDPSCEVQVILNNTKQTSSSTGKFKLDLNYSRSQILINVKSSNKTKEQIYSITVIKPTFPRLCIFQDQQSNKYEDLISLGLLYCPISYQKLMLNYSEPILEIFKRISNFENFSFINMTSQDEATINIDLENQMSCSKVKIPYLNGGYSKQVDLKDVFSLIDEIINEDQMKSLEEEVKNSKFTEIKEIPDTVENYQVKPWEKQLQIIYDETDPKILLENSRESFQKYLSEIDSTSALKKNLKSNKEDSAIYHLNKSIYEASTAIKFNTKDYNLHFWLAMLLEEKNFFENIYGPEEQEEKSIDSLVLQNRLAEESSKEDEINAICKLRNFNSNCSNAEKLKALDMEYQHLKETNQFIKAEQIQALYQYKAKKVINESKKDNINKENNNYIYQANMKYSDGLQIILQTKQENFNAYFTMGRSLFSIGNYKQALVYFKRCLIWSNQELQTLSRFYFAYSLSKQVDLIDDNNIKLILYFMCSGLQLFLKNLTKKSQIADLHAENYFSIFNLEFLEAFLIVGKLKKIYSNFECIQPEHSFRYCAWLSCLGILELNKKSPIDKETFMNSKLIKDLINLLVESHYNLAKLNNLKKSQILKQSMNLIDLIRALDNKESEHVLKIQEEISQDLVYLNPNEYYFLYLLGSSKLDLYDLLFDNKLESDEAYLNNLLNESLNSLIVCNEIIEKSVPLNSKANSLISEQKWWQKRLDTEKIKLEASKKEVKSEPINRPPSKTKDTKPVPVKSPAKPIPINNKKPIPVPSKNTKTTQPQHNHSKKPIDTQQQVQSVPVTVPPPEPIITPNNQEEESKEKIQINIDKKVLLIHCYLYTARAHSRLKQFDLAKSFYLKVIESEPKKQDAYIELANMLKKNNDILGAVDVYSKYPLDENKINLSNESSFDDALICGELVSLLISIQNYDDTRLVKYLILWARIFGISVIEKYIGILDKANKTKVCKEVYAGVHKKSIDDPDLNQFFKLKGWI</sequence>
<dbReference type="Gene3D" id="1.25.40.10">
    <property type="entry name" value="Tetratricopeptide repeat domain"/>
    <property type="match status" value="1"/>
</dbReference>
<dbReference type="InterPro" id="IPR011990">
    <property type="entry name" value="TPR-like_helical_dom_sf"/>
</dbReference>
<keyword evidence="5" id="KW-1185">Reference proteome</keyword>
<dbReference type="PROSITE" id="PS50005">
    <property type="entry name" value="TPR"/>
    <property type="match status" value="1"/>
</dbReference>
<dbReference type="SUPFAM" id="SSF48452">
    <property type="entry name" value="TPR-like"/>
    <property type="match status" value="1"/>
</dbReference>
<dbReference type="EMBL" id="CAJNOC010000240">
    <property type="protein sequence ID" value="CAF0731786.1"/>
    <property type="molecule type" value="Genomic_DNA"/>
</dbReference>
<proteinExistence type="predicted"/>
<dbReference type="InterPro" id="IPR019734">
    <property type="entry name" value="TPR_rpt"/>
</dbReference>
<name>A0A813MZ48_9BILA</name>
<gene>
    <name evidence="4" type="ORF">OXX778_LOCUS2885</name>
</gene>
<evidence type="ECO:0000313" key="4">
    <source>
        <dbReference type="EMBL" id="CAF0731786.1"/>
    </source>
</evidence>
<dbReference type="Proteomes" id="UP000663879">
    <property type="component" value="Unassembled WGS sequence"/>
</dbReference>
<dbReference type="InterPro" id="IPR025883">
    <property type="entry name" value="Cadherin-like_domain"/>
</dbReference>
<dbReference type="OrthoDB" id="9991317at2759"/>
<dbReference type="AlphaFoldDB" id="A0A813MZ48"/>
<comment type="caution">
    <text evidence="4">The sequence shown here is derived from an EMBL/GenBank/DDBJ whole genome shotgun (WGS) entry which is preliminary data.</text>
</comment>
<dbReference type="Pfam" id="PF12733">
    <property type="entry name" value="Cadherin-like"/>
    <property type="match status" value="1"/>
</dbReference>
<evidence type="ECO:0000313" key="5">
    <source>
        <dbReference type="Proteomes" id="UP000663879"/>
    </source>
</evidence>